<dbReference type="PANTHER" id="PTHR44360">
    <property type="entry name" value="DNAJ HOMOLOG SUBFAMILY B MEMBER 9"/>
    <property type="match status" value="1"/>
</dbReference>
<dbReference type="GO" id="GO:0051087">
    <property type="term" value="F:protein-folding chaperone binding"/>
    <property type="evidence" value="ECO:0007669"/>
    <property type="project" value="TreeGrafter"/>
</dbReference>
<dbReference type="OrthoDB" id="436519at2759"/>
<evidence type="ECO:0000313" key="5">
    <source>
        <dbReference type="Proteomes" id="UP000029725"/>
    </source>
</evidence>
<dbReference type="InterPro" id="IPR001623">
    <property type="entry name" value="DnaJ_domain"/>
</dbReference>
<dbReference type="EMBL" id="JMKJ01000077">
    <property type="protein sequence ID" value="KGG52484.1"/>
    <property type="molecule type" value="Genomic_DNA"/>
</dbReference>
<protein>
    <submittedName>
        <fullName evidence="4">Haperone protein DnaJ-related protein</fullName>
    </submittedName>
</protein>
<accession>A0A098VUH5</accession>
<dbReference type="PROSITE" id="PS50076">
    <property type="entry name" value="DNAJ_2"/>
    <property type="match status" value="1"/>
</dbReference>
<dbReference type="GO" id="GO:0051787">
    <property type="term" value="F:misfolded protein binding"/>
    <property type="evidence" value="ECO:0007669"/>
    <property type="project" value="TreeGrafter"/>
</dbReference>
<dbReference type="InterPro" id="IPR036869">
    <property type="entry name" value="J_dom_sf"/>
</dbReference>
<dbReference type="GO" id="GO:0005783">
    <property type="term" value="C:endoplasmic reticulum"/>
    <property type="evidence" value="ECO:0007669"/>
    <property type="project" value="TreeGrafter"/>
</dbReference>
<keyword evidence="1" id="KW-0143">Chaperone</keyword>
<dbReference type="SUPFAM" id="SSF46565">
    <property type="entry name" value="Chaperone J-domain"/>
    <property type="match status" value="1"/>
</dbReference>
<dbReference type="Pfam" id="PF00226">
    <property type="entry name" value="DnaJ"/>
    <property type="match status" value="1"/>
</dbReference>
<dbReference type="RefSeq" id="XP_013238911.1">
    <property type="nucleotide sequence ID" value="XM_013383457.1"/>
</dbReference>
<name>A0A098VUH5_9MICR</name>
<keyword evidence="2" id="KW-1133">Transmembrane helix</keyword>
<dbReference type="PANTHER" id="PTHR44360:SF1">
    <property type="entry name" value="DNAJ HOMOLOG SUBFAMILY B MEMBER 9"/>
    <property type="match status" value="1"/>
</dbReference>
<feature type="domain" description="J" evidence="3">
    <location>
        <begin position="84"/>
        <end position="148"/>
    </location>
</feature>
<evidence type="ECO:0000259" key="3">
    <source>
        <dbReference type="PROSITE" id="PS50076"/>
    </source>
</evidence>
<evidence type="ECO:0000313" key="4">
    <source>
        <dbReference type="EMBL" id="KGG52484.1"/>
    </source>
</evidence>
<evidence type="ECO:0000256" key="2">
    <source>
        <dbReference type="SAM" id="Phobius"/>
    </source>
</evidence>
<dbReference type="Proteomes" id="UP000029725">
    <property type="component" value="Unassembled WGS sequence"/>
</dbReference>
<comment type="caution">
    <text evidence="4">The sequence shown here is derived from an EMBL/GenBank/DDBJ whole genome shotgun (WGS) entry which is preliminary data.</text>
</comment>
<dbReference type="GeneID" id="25258659"/>
<keyword evidence="2" id="KW-0472">Membrane</keyword>
<sequence>MAPSSSPNESIGDASLYFMLWMILPNTLTGFLQSTFYKFKYSPGSAPQPGSAKYKKHHKIFYVLVVGSYLLFCILQAVLMLPQNYYSEFSLPTSAPVKEIRAKFRKFTLQYHPDKNPSPEAETTFIHLKKIYEVITHPITKKAYEKFGSSKVDSCSHCILFKDYIYSSTMETIANYIASGVILFLLVIFNTGAFSQYFRVVTYFSMMVLEANMLFLPYDPIYWFFPHLTVSEKLIVLHQWCIYFFMAINNFGPLFAESDENDEKSISKALASLSSSSSVIEKDLKKGLKAEMFSFATDPEKLSLLRKQMEKISAGEWDAQREKMAAPAAVLKKNLPKRD</sequence>
<gene>
    <name evidence="4" type="ORF">DI09_16p380</name>
</gene>
<reference evidence="4 5" key="1">
    <citation type="submission" date="2014-04" db="EMBL/GenBank/DDBJ databases">
        <title>A new species of microsporidia sheds light on the evolution of extreme parasitism.</title>
        <authorList>
            <person name="Haag K.L."/>
            <person name="James T.Y."/>
            <person name="Larsson R."/>
            <person name="Schaer T.M."/>
            <person name="Refardt D."/>
            <person name="Pombert J.-F."/>
            <person name="Ebert D."/>
        </authorList>
    </citation>
    <scope>NUCLEOTIDE SEQUENCE [LARGE SCALE GENOMIC DNA]</scope>
    <source>
        <strain evidence="4 5">UGP3</strain>
        <tissue evidence="4">Spores</tissue>
    </source>
</reference>
<feature type="transmembrane region" description="Helical" evidence="2">
    <location>
        <begin position="200"/>
        <end position="225"/>
    </location>
</feature>
<evidence type="ECO:0000256" key="1">
    <source>
        <dbReference type="ARBA" id="ARBA00023186"/>
    </source>
</evidence>
<dbReference type="GO" id="GO:0036503">
    <property type="term" value="P:ERAD pathway"/>
    <property type="evidence" value="ECO:0007669"/>
    <property type="project" value="TreeGrafter"/>
</dbReference>
<feature type="transmembrane region" description="Helical" evidence="2">
    <location>
        <begin position="16"/>
        <end position="39"/>
    </location>
</feature>
<keyword evidence="5" id="KW-1185">Reference proteome</keyword>
<feature type="transmembrane region" description="Helical" evidence="2">
    <location>
        <begin position="173"/>
        <end position="193"/>
    </location>
</feature>
<dbReference type="CDD" id="cd06257">
    <property type="entry name" value="DnaJ"/>
    <property type="match status" value="1"/>
</dbReference>
<dbReference type="HOGENOM" id="CLU_819118_0_0_1"/>
<dbReference type="Gene3D" id="1.10.287.110">
    <property type="entry name" value="DnaJ domain"/>
    <property type="match status" value="1"/>
</dbReference>
<dbReference type="VEuPathDB" id="MicrosporidiaDB:DI09_16p380"/>
<dbReference type="PRINTS" id="PR00625">
    <property type="entry name" value="JDOMAIN"/>
</dbReference>
<keyword evidence="2" id="KW-0812">Transmembrane</keyword>
<feature type="transmembrane region" description="Helical" evidence="2">
    <location>
        <begin position="60"/>
        <end position="81"/>
    </location>
</feature>
<proteinExistence type="predicted"/>
<dbReference type="InterPro" id="IPR051948">
    <property type="entry name" value="Hsp70_co-chaperone_J-domain"/>
</dbReference>
<organism evidence="4 5">
    <name type="scientific">Mitosporidium daphniae</name>
    <dbReference type="NCBI Taxonomy" id="1485682"/>
    <lineage>
        <taxon>Eukaryota</taxon>
        <taxon>Fungi</taxon>
        <taxon>Fungi incertae sedis</taxon>
        <taxon>Microsporidia</taxon>
        <taxon>Mitosporidium</taxon>
    </lineage>
</organism>
<dbReference type="AlphaFoldDB" id="A0A098VUH5"/>
<dbReference type="SMART" id="SM00271">
    <property type="entry name" value="DnaJ"/>
    <property type="match status" value="1"/>
</dbReference>